<organism evidence="1 2">
    <name type="scientific">Vibrio phage phi 1</name>
    <dbReference type="NCBI Taxonomy" id="1589297"/>
    <lineage>
        <taxon>Viruses</taxon>
        <taxon>Duplodnaviria</taxon>
        <taxon>Heunggongvirae</taxon>
        <taxon>Uroviricota</taxon>
        <taxon>Caudoviricetes</taxon>
        <taxon>Schitoviridae</taxon>
        <taxon>Pacinivirus</taxon>
        <taxon>Pacinivirus phi1</taxon>
    </lineage>
</organism>
<keyword evidence="2" id="KW-1185">Reference proteome</keyword>
<sequence>MKLIKSLKPLTNYVLKDSRLYKSNPVMDRYILTNGWLTYRYNYEIN</sequence>
<name>A0A0B5GYJ3_9CAUD</name>
<evidence type="ECO:0000313" key="2">
    <source>
        <dbReference type="Proteomes" id="UP000031803"/>
    </source>
</evidence>
<dbReference type="EMBL" id="KP280062">
    <property type="protein sequence ID" value="AJF40761.1"/>
    <property type="molecule type" value="Genomic_DNA"/>
</dbReference>
<dbReference type="Proteomes" id="UP000031803">
    <property type="component" value="Segment"/>
</dbReference>
<protein>
    <submittedName>
        <fullName evidence="1">Uncharacterized protein</fullName>
    </submittedName>
</protein>
<dbReference type="GeneID" id="26625699"/>
<gene>
    <name evidence="1" type="ORF">SBVP1_0103</name>
</gene>
<proteinExistence type="predicted"/>
<dbReference type="KEGG" id="vg:26625699"/>
<evidence type="ECO:0000313" key="1">
    <source>
        <dbReference type="EMBL" id="AJF40761.1"/>
    </source>
</evidence>
<reference evidence="1 2" key="1">
    <citation type="submission" date="2014-12" db="EMBL/GenBank/DDBJ databases">
        <title>Complete genome sequences of three Vibrio cholerae specific bacteriophages.</title>
        <authorList>
            <person name="Bhandare S.G."/>
            <person name="Warry A."/>
            <person name="Emes R.D."/>
            <person name="Hooton S.P.T."/>
            <person name="Barrow P.A."/>
            <person name="Atterbury R.J."/>
        </authorList>
    </citation>
    <scope>NUCLEOTIDE SEQUENCE [LARGE SCALE GENOMIC DNA]</scope>
</reference>
<dbReference type="RefSeq" id="YP_009198621.1">
    <property type="nucleotide sequence ID" value="NC_028799.1"/>
</dbReference>
<accession>A0A0B5GYJ3</accession>